<gene>
    <name evidence="7" type="primary">opgG</name>
    <name evidence="9" type="ORF">DWE98_07365</name>
</gene>
<dbReference type="GO" id="GO:0030288">
    <property type="term" value="C:outer membrane-bounded periplasmic space"/>
    <property type="evidence" value="ECO:0007669"/>
    <property type="project" value="TreeGrafter"/>
</dbReference>
<dbReference type="UniPathway" id="UPA00637"/>
<dbReference type="InterPro" id="IPR014756">
    <property type="entry name" value="Ig_E-set"/>
</dbReference>
<evidence type="ECO:0000256" key="6">
    <source>
        <dbReference type="ARBA" id="ARBA00022764"/>
    </source>
</evidence>
<evidence type="ECO:0000256" key="1">
    <source>
        <dbReference type="ARBA" id="ARBA00004418"/>
    </source>
</evidence>
<dbReference type="InterPro" id="IPR023704">
    <property type="entry name" value="MdoG_OpgG"/>
</dbReference>
<dbReference type="InterPro" id="IPR014718">
    <property type="entry name" value="GH-type_carb-bd"/>
</dbReference>
<comment type="pathway">
    <text evidence="2 7">Glycan metabolism; osmoregulated periplasmic glucan (OPG) biosynthesis.</text>
</comment>
<evidence type="ECO:0000256" key="2">
    <source>
        <dbReference type="ARBA" id="ARBA00005001"/>
    </source>
</evidence>
<comment type="function">
    <text evidence="7">Involved in the biosynthesis of osmoregulated periplasmic glucans (OPGs).</text>
</comment>
<dbReference type="OrthoDB" id="9777817at2"/>
<dbReference type="PIRSF" id="PIRSF006281">
    <property type="entry name" value="MdoG"/>
    <property type="match status" value="1"/>
</dbReference>
<keyword evidence="10" id="KW-1185">Reference proteome</keyword>
<dbReference type="AlphaFoldDB" id="A0A370L9B7"/>
<evidence type="ECO:0000256" key="4">
    <source>
        <dbReference type="ARBA" id="ARBA00015376"/>
    </source>
</evidence>
<dbReference type="FunFam" id="2.70.98.10:FF:000001">
    <property type="entry name" value="Glucans biosynthesis protein G"/>
    <property type="match status" value="1"/>
</dbReference>
<accession>A0A370L9B7</accession>
<evidence type="ECO:0000256" key="7">
    <source>
        <dbReference type="HAMAP-Rule" id="MF_01069"/>
    </source>
</evidence>
<evidence type="ECO:0000256" key="3">
    <source>
        <dbReference type="ARBA" id="ARBA00009284"/>
    </source>
</evidence>
<dbReference type="InterPro" id="IPR013783">
    <property type="entry name" value="Ig-like_fold"/>
</dbReference>
<dbReference type="SUPFAM" id="SSF74650">
    <property type="entry name" value="Galactose mutarotase-like"/>
    <property type="match status" value="1"/>
</dbReference>
<dbReference type="InterPro" id="IPR007444">
    <property type="entry name" value="Glucan_biosyn_MdoG_C"/>
</dbReference>
<organism evidence="9 10">
    <name type="scientific">Bosea caraganae</name>
    <dbReference type="NCBI Taxonomy" id="2763117"/>
    <lineage>
        <taxon>Bacteria</taxon>
        <taxon>Pseudomonadati</taxon>
        <taxon>Pseudomonadota</taxon>
        <taxon>Alphaproteobacteria</taxon>
        <taxon>Hyphomicrobiales</taxon>
        <taxon>Boseaceae</taxon>
        <taxon>Bosea</taxon>
    </lineage>
</organism>
<comment type="caution">
    <text evidence="9">The sequence shown here is derived from an EMBL/GenBank/DDBJ whole genome shotgun (WGS) entry which is preliminary data.</text>
</comment>
<dbReference type="InterPro" id="IPR011013">
    <property type="entry name" value="Gal_mutarotase_sf_dom"/>
</dbReference>
<dbReference type="Pfam" id="PF04349">
    <property type="entry name" value="MdoG"/>
    <property type="match status" value="1"/>
</dbReference>
<evidence type="ECO:0000259" key="8">
    <source>
        <dbReference type="Pfam" id="PF04349"/>
    </source>
</evidence>
<keyword evidence="5 7" id="KW-0732">Signal</keyword>
<dbReference type="Gene3D" id="2.60.40.10">
    <property type="entry name" value="Immunoglobulins"/>
    <property type="match status" value="1"/>
</dbReference>
<sequence>MIGICARARRRQRRTGAPPCRSSLFRGASVNLSTRSAAGLCDQARRIPAWRRLASVWCRLARRKPDSARLRPALGWLAAGVFALGTSAFAQDRPTGFGLEEVTARAKALADAPYAAPVSNLPDVFSRMQFSDYLKLQPRRDRFAWVELDTPFQLAFYHQGMQFNTPVKINEIVDGAVQEIRYDPDRFDFGDLRFDRNQTSKLGWAGFRVTYPINQPGKNDEIMSVLGASYFRVIGKGQIYGLSGRGLALDTGLPIAEEFPAFREFWIRRPAPQDRSVTFYALLDSPRASGAYEFTLTPGAETLLGVKARVFLRAGATPAALGVAPLTSMFLFGPNQPSPTYNFRPAIHDSNGLAIHTGSGEWLWRPLNNPSMVATSNFAAENPKGFGLLQRGRAFSRYEDLKDRYDLRPSAWIEPTNDWGKGHVRLVEIPTADETNDNIVAFWAPDTLPPPGQAMQFDYRVRWTMDEPDILKDGLSYVWQTMRSTGEVYQSNLIRAYDGTLAFLVDFKGPSLGDLAPDAPVAARVSANDNVEIVGTELQPNPAIKGWRLTYRVKVKDSTEASELRAALELGGRTLTETWSFQLPPLPAARSAKDRERYLNLFKAIE</sequence>
<dbReference type="SUPFAM" id="SSF81296">
    <property type="entry name" value="E set domains"/>
    <property type="match status" value="1"/>
</dbReference>
<dbReference type="PANTHER" id="PTHR30504">
    <property type="entry name" value="GLUCANS BIOSYNTHESIS PROTEIN"/>
    <property type="match status" value="1"/>
</dbReference>
<dbReference type="GO" id="GO:0051274">
    <property type="term" value="P:beta-glucan biosynthetic process"/>
    <property type="evidence" value="ECO:0007669"/>
    <property type="project" value="TreeGrafter"/>
</dbReference>
<name>A0A370L9B7_9HYPH</name>
<dbReference type="GO" id="GO:0003824">
    <property type="term" value="F:catalytic activity"/>
    <property type="evidence" value="ECO:0007669"/>
    <property type="project" value="InterPro"/>
</dbReference>
<dbReference type="PANTHER" id="PTHR30504:SF4">
    <property type="entry name" value="GLUCANS BIOSYNTHESIS PROTEIN G"/>
    <property type="match status" value="1"/>
</dbReference>
<proteinExistence type="inferred from homology"/>
<comment type="subcellular location">
    <subcellularLocation>
        <location evidence="1 7">Periplasm</location>
    </subcellularLocation>
</comment>
<evidence type="ECO:0000256" key="5">
    <source>
        <dbReference type="ARBA" id="ARBA00022729"/>
    </source>
</evidence>
<protein>
    <recommendedName>
        <fullName evidence="4 7">Glucans biosynthesis protein G</fullName>
    </recommendedName>
</protein>
<dbReference type="Proteomes" id="UP000255207">
    <property type="component" value="Unassembled WGS sequence"/>
</dbReference>
<keyword evidence="6 7" id="KW-0574">Periplasm</keyword>
<dbReference type="Gene3D" id="2.70.98.10">
    <property type="match status" value="1"/>
</dbReference>
<feature type="domain" description="Glucan biosynthesis periplasmic MdoG C-terminal" evidence="8">
    <location>
        <begin position="97"/>
        <end position="582"/>
    </location>
</feature>
<evidence type="ECO:0000313" key="9">
    <source>
        <dbReference type="EMBL" id="RDJ26973.1"/>
    </source>
</evidence>
<reference evidence="10" key="1">
    <citation type="submission" date="2018-07" db="EMBL/GenBank/DDBJ databases">
        <authorList>
            <person name="Safronova V.I."/>
            <person name="Chirak E.R."/>
            <person name="Sazanova A.L."/>
        </authorList>
    </citation>
    <scope>NUCLEOTIDE SEQUENCE [LARGE SCALE GENOMIC DNA]</scope>
    <source>
        <strain evidence="10">RCAM04685</strain>
    </source>
</reference>
<dbReference type="EMBL" id="QQTP01000003">
    <property type="protein sequence ID" value="RDJ26973.1"/>
    <property type="molecule type" value="Genomic_DNA"/>
</dbReference>
<dbReference type="InterPro" id="IPR014438">
    <property type="entry name" value="Glucan_biosyn_MdoG/MdoD"/>
</dbReference>
<evidence type="ECO:0000313" key="10">
    <source>
        <dbReference type="Proteomes" id="UP000255207"/>
    </source>
</evidence>
<dbReference type="HAMAP" id="MF_01069">
    <property type="entry name" value="MdoG_OpgG"/>
    <property type="match status" value="1"/>
</dbReference>
<comment type="similarity">
    <text evidence="3 7">Belongs to the OpgD/OpgG family.</text>
</comment>
<dbReference type="GO" id="GO:0030246">
    <property type="term" value="F:carbohydrate binding"/>
    <property type="evidence" value="ECO:0007669"/>
    <property type="project" value="InterPro"/>
</dbReference>